<accession>A0A7D9J4B1</accession>
<feature type="domain" description="Retroviral polymerase SH3-like" evidence="2">
    <location>
        <begin position="6"/>
        <end position="59"/>
    </location>
</feature>
<comment type="caution">
    <text evidence="3">The sequence shown here is derived from an EMBL/GenBank/DDBJ whole genome shotgun (WGS) entry which is preliminary data.</text>
</comment>
<dbReference type="EMBL" id="CACRXK020011567">
    <property type="protein sequence ID" value="CAB4021686.1"/>
    <property type="molecule type" value="Genomic_DNA"/>
</dbReference>
<gene>
    <name evidence="3" type="ORF">PACLA_8A019463</name>
</gene>
<reference evidence="3" key="1">
    <citation type="submission" date="2020-04" db="EMBL/GenBank/DDBJ databases">
        <authorList>
            <person name="Alioto T."/>
            <person name="Alioto T."/>
            <person name="Gomez Garrido J."/>
        </authorList>
    </citation>
    <scope>NUCLEOTIDE SEQUENCE</scope>
    <source>
        <strain evidence="3">A484AB</strain>
    </source>
</reference>
<dbReference type="Pfam" id="PF25597">
    <property type="entry name" value="SH3_retrovirus"/>
    <property type="match status" value="1"/>
</dbReference>
<evidence type="ECO:0000313" key="3">
    <source>
        <dbReference type="EMBL" id="CAB4021686.1"/>
    </source>
</evidence>
<dbReference type="Proteomes" id="UP001152795">
    <property type="component" value="Unassembled WGS sequence"/>
</dbReference>
<evidence type="ECO:0000259" key="2">
    <source>
        <dbReference type="Pfam" id="PF25597"/>
    </source>
</evidence>
<evidence type="ECO:0000313" key="4">
    <source>
        <dbReference type="Proteomes" id="UP001152795"/>
    </source>
</evidence>
<name>A0A7D9J4B1_PARCT</name>
<dbReference type="OrthoDB" id="6158475at2759"/>
<dbReference type="AlphaFoldDB" id="A0A7D9J4B1"/>
<feature type="domain" description="Reverse transcriptase Ty1/copia-type" evidence="1">
    <location>
        <begin position="170"/>
        <end position="414"/>
    </location>
</feature>
<proteinExistence type="predicted"/>
<dbReference type="SUPFAM" id="SSF56672">
    <property type="entry name" value="DNA/RNA polymerases"/>
    <property type="match status" value="1"/>
</dbReference>
<keyword evidence="4" id="KW-1185">Reference proteome</keyword>
<organism evidence="3 4">
    <name type="scientific">Paramuricea clavata</name>
    <name type="common">Red gorgonian</name>
    <name type="synonym">Violescent sea-whip</name>
    <dbReference type="NCBI Taxonomy" id="317549"/>
    <lineage>
        <taxon>Eukaryota</taxon>
        <taxon>Metazoa</taxon>
        <taxon>Cnidaria</taxon>
        <taxon>Anthozoa</taxon>
        <taxon>Octocorallia</taxon>
        <taxon>Malacalcyonacea</taxon>
        <taxon>Plexauridae</taxon>
        <taxon>Paramuricea</taxon>
    </lineage>
</organism>
<dbReference type="InterPro" id="IPR057670">
    <property type="entry name" value="SH3_retrovirus"/>
</dbReference>
<dbReference type="InterPro" id="IPR043502">
    <property type="entry name" value="DNA/RNA_pol_sf"/>
</dbReference>
<dbReference type="InterPro" id="IPR013103">
    <property type="entry name" value="RVT_2"/>
</dbReference>
<dbReference type="Pfam" id="PF07727">
    <property type="entry name" value="RVT_2"/>
    <property type="match status" value="1"/>
</dbReference>
<evidence type="ECO:0000259" key="1">
    <source>
        <dbReference type="Pfam" id="PF07727"/>
    </source>
</evidence>
<protein>
    <submittedName>
        <fullName evidence="3">Uncharacterized protein</fullName>
    </submittedName>
</protein>
<sequence>MHVFGSTCYAFVQNAKKLDDRSRKGVFVGYDKDSPAYLVYHPETNKVKKVRCVKFFDNFKTEPEAYNDDQDELIVPNRKHVETTVNTNEQMDENAGTAEVENNAARYPTRTRNKPRYLDQPIIDDNVNRTVDYCFRAVDIPKCYKQAIQSLEANKWQNAMNAEVSALNDNNTFELVPPPKDRQTVGGRWVYAVKIGQNGEETHKARSVAKGYSQIPEIDYQETFAPTARMSSIRTLLQHVMQNDMIIHQMDVKTAYLNAPIDCELYMEQPEGFEEHGENGEKLVCKLNKSLYGLKQSGRNCNNLLHEYLQKEGFTQSQADPCVYVRMIDSKRCVIVIVWVDDIIIAASHFELLTTVKESLGERFKMKDLGKLSWFLGTEFKCKESCIEMNQKQYIEKVLLKFGMADCKPKPTPCVLGIEKVSDEAAPHRQLLRSYVSPTIQRKFPEMHNAQ</sequence>